<dbReference type="AlphaFoldDB" id="A0A0C9YEE1"/>
<dbReference type="HOGENOM" id="CLU_2503988_0_0_1"/>
<proteinExistence type="predicted"/>
<feature type="non-terminal residue" evidence="1">
    <location>
        <position position="1"/>
    </location>
</feature>
<reference evidence="2" key="2">
    <citation type="submission" date="2015-01" db="EMBL/GenBank/DDBJ databases">
        <title>Evolutionary Origins and Diversification of the Mycorrhizal Mutualists.</title>
        <authorList>
            <consortium name="DOE Joint Genome Institute"/>
            <consortium name="Mycorrhizal Genomics Consortium"/>
            <person name="Kohler A."/>
            <person name="Kuo A."/>
            <person name="Nagy L.G."/>
            <person name="Floudas D."/>
            <person name="Copeland A."/>
            <person name="Barry K.W."/>
            <person name="Cichocki N."/>
            <person name="Veneault-Fourrey C."/>
            <person name="LaButti K."/>
            <person name="Lindquist E.A."/>
            <person name="Lipzen A."/>
            <person name="Lundell T."/>
            <person name="Morin E."/>
            <person name="Murat C."/>
            <person name="Riley R."/>
            <person name="Ohm R."/>
            <person name="Sun H."/>
            <person name="Tunlid A."/>
            <person name="Henrissat B."/>
            <person name="Grigoriev I.V."/>
            <person name="Hibbett D.S."/>
            <person name="Martin F."/>
        </authorList>
    </citation>
    <scope>NUCLEOTIDE SEQUENCE [LARGE SCALE GENOMIC DNA]</scope>
    <source>
        <strain evidence="2">441</strain>
    </source>
</reference>
<protein>
    <submittedName>
        <fullName evidence="1">Uncharacterized protein</fullName>
    </submittedName>
</protein>
<dbReference type="EMBL" id="KN834100">
    <property type="protein sequence ID" value="KIK12259.1"/>
    <property type="molecule type" value="Genomic_DNA"/>
</dbReference>
<reference evidence="1 2" key="1">
    <citation type="submission" date="2014-04" db="EMBL/GenBank/DDBJ databases">
        <authorList>
            <consortium name="DOE Joint Genome Institute"/>
            <person name="Kuo A."/>
            <person name="Kohler A."/>
            <person name="Costa M.D."/>
            <person name="Nagy L.G."/>
            <person name="Floudas D."/>
            <person name="Copeland A."/>
            <person name="Barry K.W."/>
            <person name="Cichocki N."/>
            <person name="Veneault-Fourrey C."/>
            <person name="LaButti K."/>
            <person name="Lindquist E.A."/>
            <person name="Lipzen A."/>
            <person name="Lundell T."/>
            <person name="Morin E."/>
            <person name="Murat C."/>
            <person name="Sun H."/>
            <person name="Tunlid A."/>
            <person name="Henrissat B."/>
            <person name="Grigoriev I.V."/>
            <person name="Hibbett D.S."/>
            <person name="Martin F."/>
            <person name="Nordberg H.P."/>
            <person name="Cantor M.N."/>
            <person name="Hua S.X."/>
        </authorList>
    </citation>
    <scope>NUCLEOTIDE SEQUENCE [LARGE SCALE GENOMIC DNA]</scope>
    <source>
        <strain evidence="1 2">441</strain>
    </source>
</reference>
<accession>A0A0C9YEE1</accession>
<feature type="non-terminal residue" evidence="1">
    <location>
        <position position="86"/>
    </location>
</feature>
<gene>
    <name evidence="1" type="ORF">PISMIDRAFT_689624</name>
</gene>
<keyword evidence="2" id="KW-1185">Reference proteome</keyword>
<name>A0A0C9YEE1_9AGAM</name>
<organism evidence="1 2">
    <name type="scientific">Pisolithus microcarpus 441</name>
    <dbReference type="NCBI Taxonomy" id="765257"/>
    <lineage>
        <taxon>Eukaryota</taxon>
        <taxon>Fungi</taxon>
        <taxon>Dikarya</taxon>
        <taxon>Basidiomycota</taxon>
        <taxon>Agaricomycotina</taxon>
        <taxon>Agaricomycetes</taxon>
        <taxon>Agaricomycetidae</taxon>
        <taxon>Boletales</taxon>
        <taxon>Sclerodermatineae</taxon>
        <taxon>Pisolithaceae</taxon>
        <taxon>Pisolithus</taxon>
    </lineage>
</organism>
<evidence type="ECO:0000313" key="2">
    <source>
        <dbReference type="Proteomes" id="UP000054018"/>
    </source>
</evidence>
<dbReference type="Proteomes" id="UP000054018">
    <property type="component" value="Unassembled WGS sequence"/>
</dbReference>
<sequence length="86" mass="10037">MGHRTDTGTIHWSKQQQPSHILTKATQEVPALRGRTLWYYSLSCVCGDRINSLNQEPEYLLSVDLMPSYRPRRLGMLGPHRLRYRP</sequence>
<evidence type="ECO:0000313" key="1">
    <source>
        <dbReference type="EMBL" id="KIK12259.1"/>
    </source>
</evidence>